<feature type="domain" description="Putative Flp pilus-assembly TadG-like N-terminal" evidence="2">
    <location>
        <begin position="17"/>
        <end position="63"/>
    </location>
</feature>
<sequence length="740" mass="82550">MLNKKSTFLQNVNNKKGQMALFVALIFQILFLFFAMVINVGLLVHHKINLQNSVDLAAYYGAMKQAENMNAIAHVNYQIRQSWKLLAWRYRMIGSAGEWDNHPFNKQTKQIDNSRGGDAEGYSSNADFKKMQDAPAFCITYIPFKPMPPGENTCKQMATYSGVQLFKTPPVIAAHQAFSKVIQNATKVMLNNALQRCRDFGAYNYIMLSKFMVTFNLDQRDRMNFIAGLSRASSLAPDDFYDIDGQKVSTGIKNTLLNNLTSANRSSLGESDVKIFNSLGADGCNSQGAADGQPAKWLNPVRIYPGFSYIDTICRGETGSSGASITPVGRELDGNPANFPHHMNDLDSDVQRDIRTLSQYIGYRGNLNDNYNFSMGVEKNPWCMGYVGVSAEAMPKIPFSPFGGVKLKARAFYKPFGGRIGPWYQERWSPGSERSNAGDKVDPLLPPRVTDLSALGNMNDAENKATRAANFSRFVGDKFGLKTLRMLAHYGKAIYQLDSKWQTDTMDSGIKDDMYQGDDSPNFAHWDDLPFNFGEGSGDVLAWDVKRDTPSMMRRLEIAGIAPDNFDMTYYSIDPDYYHNYYLRIRDGYLKGPGKDLNAPFRPDIGYHKGFKSGQNDLERYTIRDQMKVLKEGDLNLPIEDKFTFTVTDWANLLTSWAPKSLMDYSLDTENFGKCKAEPLGAKDNNPKPPNPGNCVVGGSTGYSVKMVSSQYLRSQELVLGGEAAGAGPLKNPPPSDDDF</sequence>
<evidence type="ECO:0000259" key="2">
    <source>
        <dbReference type="Pfam" id="PF13400"/>
    </source>
</evidence>
<proteinExistence type="predicted"/>
<name>A0A150WQD2_BDEBC</name>
<dbReference type="RefSeq" id="WP_061834140.1">
    <property type="nucleotide sequence ID" value="NZ_LUKE01000001.1"/>
</dbReference>
<feature type="transmembrane region" description="Helical" evidence="1">
    <location>
        <begin position="21"/>
        <end position="44"/>
    </location>
</feature>
<dbReference type="InterPro" id="IPR028087">
    <property type="entry name" value="Tad_N"/>
</dbReference>
<dbReference type="Proteomes" id="UP000075320">
    <property type="component" value="Unassembled WGS sequence"/>
</dbReference>
<dbReference type="Pfam" id="PF13400">
    <property type="entry name" value="Tad"/>
    <property type="match status" value="1"/>
</dbReference>
<dbReference type="AlphaFoldDB" id="A0A150WQD2"/>
<comment type="caution">
    <text evidence="3">The sequence shown here is derived from an EMBL/GenBank/DDBJ whole genome shotgun (WGS) entry which is preliminary data.</text>
</comment>
<evidence type="ECO:0000313" key="4">
    <source>
        <dbReference type="Proteomes" id="UP000075320"/>
    </source>
</evidence>
<keyword evidence="1" id="KW-0472">Membrane</keyword>
<organism evidence="3 4">
    <name type="scientific">Bdellovibrio bacteriovorus</name>
    <dbReference type="NCBI Taxonomy" id="959"/>
    <lineage>
        <taxon>Bacteria</taxon>
        <taxon>Pseudomonadati</taxon>
        <taxon>Bdellovibrionota</taxon>
        <taxon>Bdellovibrionia</taxon>
        <taxon>Bdellovibrionales</taxon>
        <taxon>Pseudobdellovibrionaceae</taxon>
        <taxon>Bdellovibrio</taxon>
    </lineage>
</organism>
<keyword evidence="1" id="KW-1133">Transmembrane helix</keyword>
<protein>
    <recommendedName>
        <fullName evidence="2">Putative Flp pilus-assembly TadG-like N-terminal domain-containing protein</fullName>
    </recommendedName>
</protein>
<accession>A0A150WQD2</accession>
<dbReference type="EMBL" id="LUKE01000001">
    <property type="protein sequence ID" value="KYG66576.1"/>
    <property type="molecule type" value="Genomic_DNA"/>
</dbReference>
<gene>
    <name evidence="3" type="ORF">AZI86_05895</name>
</gene>
<evidence type="ECO:0000313" key="3">
    <source>
        <dbReference type="EMBL" id="KYG66576.1"/>
    </source>
</evidence>
<evidence type="ECO:0000256" key="1">
    <source>
        <dbReference type="SAM" id="Phobius"/>
    </source>
</evidence>
<keyword evidence="1" id="KW-0812">Transmembrane</keyword>
<dbReference type="OrthoDB" id="5287234at2"/>
<keyword evidence="4" id="KW-1185">Reference proteome</keyword>
<reference evidence="3 4" key="1">
    <citation type="submission" date="2016-03" db="EMBL/GenBank/DDBJ databases">
        <authorList>
            <person name="Ploux O."/>
        </authorList>
    </citation>
    <scope>NUCLEOTIDE SEQUENCE [LARGE SCALE GENOMIC DNA]</scope>
    <source>
        <strain evidence="3 4">R0</strain>
    </source>
</reference>